<keyword evidence="4" id="KW-0333">Golgi apparatus</keyword>
<comment type="similarity">
    <text evidence="5">Belongs to the SFH family.</text>
</comment>
<dbReference type="Pfam" id="PF03765">
    <property type="entry name" value="CRAL_TRIO_N"/>
    <property type="match status" value="1"/>
</dbReference>
<dbReference type="PRINTS" id="PR00180">
    <property type="entry name" value="CRETINALDHBP"/>
</dbReference>
<dbReference type="Gramene" id="rna23776">
    <property type="protein sequence ID" value="RHN61323.1"/>
    <property type="gene ID" value="gene23776"/>
</dbReference>
<dbReference type="Gene3D" id="3.40.525.10">
    <property type="entry name" value="CRAL-TRIO lipid binding domain"/>
    <property type="match status" value="1"/>
</dbReference>
<keyword evidence="3" id="KW-0813">Transport</keyword>
<gene>
    <name evidence="8" type="ordered locus">MTR_4g070790</name>
    <name evidence="9" type="ORF">MtrunA17_Chr4g0035381</name>
</gene>
<dbReference type="SUPFAM" id="SSF46938">
    <property type="entry name" value="CRAL/TRIO N-terminal domain"/>
    <property type="match status" value="1"/>
</dbReference>
<keyword evidence="3" id="KW-0653">Protein transport</keyword>
<dbReference type="EnsemblPlants" id="AES89170">
    <property type="protein sequence ID" value="AES89170"/>
    <property type="gene ID" value="MTR_4g070790"/>
</dbReference>
<evidence type="ECO:0000259" key="7">
    <source>
        <dbReference type="PROSITE" id="PS50191"/>
    </source>
</evidence>
<feature type="compositionally biased region" description="Polar residues" evidence="6">
    <location>
        <begin position="7"/>
        <end position="18"/>
    </location>
</feature>
<dbReference type="InterPro" id="IPR051026">
    <property type="entry name" value="PI/PC_transfer"/>
</dbReference>
<evidence type="ECO:0000256" key="2">
    <source>
        <dbReference type="ARBA" id="ARBA00004395"/>
    </source>
</evidence>
<dbReference type="InterPro" id="IPR036273">
    <property type="entry name" value="CRAL/TRIO_N_dom_sf"/>
</dbReference>
<evidence type="ECO:0000313" key="11">
    <source>
        <dbReference type="Proteomes" id="UP000002051"/>
    </source>
</evidence>
<dbReference type="SMART" id="SM00516">
    <property type="entry name" value="SEC14"/>
    <property type="match status" value="1"/>
</dbReference>
<evidence type="ECO:0000313" key="8">
    <source>
        <dbReference type="EMBL" id="AES89170.2"/>
    </source>
</evidence>
<dbReference type="CDD" id="cd00170">
    <property type="entry name" value="SEC14"/>
    <property type="match status" value="1"/>
</dbReference>
<accession>G7JHG0</accession>
<dbReference type="InterPro" id="IPR036865">
    <property type="entry name" value="CRAL-TRIO_dom_sf"/>
</dbReference>
<dbReference type="eggNOG" id="KOG1471">
    <property type="taxonomic scope" value="Eukaryota"/>
</dbReference>
<dbReference type="PANTHER" id="PTHR45657">
    <property type="entry name" value="CRAL-TRIO DOMAIN-CONTAINING PROTEIN YKL091C-RELATED"/>
    <property type="match status" value="1"/>
</dbReference>
<name>G7JHG0_MEDTR</name>
<proteinExistence type="inferred from homology"/>
<evidence type="ECO:0000313" key="9">
    <source>
        <dbReference type="EMBL" id="RHN61323.1"/>
    </source>
</evidence>
<dbReference type="Proteomes" id="UP000002051">
    <property type="component" value="Chromosome 4"/>
</dbReference>
<dbReference type="Proteomes" id="UP000265566">
    <property type="component" value="Chromosome 4"/>
</dbReference>
<dbReference type="EMBL" id="PSQE01000004">
    <property type="protein sequence ID" value="RHN61323.1"/>
    <property type="molecule type" value="Genomic_DNA"/>
</dbReference>
<protein>
    <submittedName>
        <fullName evidence="9">Putative cellular retinaldehyde binding/alpha-tocopherol transport, CRAL/TRIO</fullName>
    </submittedName>
    <submittedName>
        <fullName evidence="8">Sec14p-like phosphatidylinositol transfer family protein</fullName>
    </submittedName>
</protein>
<accession>A0A0C3WYV2</accession>
<dbReference type="PROSITE" id="PS50191">
    <property type="entry name" value="CRAL_TRIO"/>
    <property type="match status" value="1"/>
</dbReference>
<dbReference type="EMBL" id="CM001220">
    <property type="protein sequence ID" value="AES89170.2"/>
    <property type="molecule type" value="Genomic_DNA"/>
</dbReference>
<dbReference type="Gene3D" id="1.10.8.20">
    <property type="entry name" value="N-terminal domain of phosphatidylinositol transfer protein sec14p"/>
    <property type="match status" value="1"/>
</dbReference>
<dbReference type="GO" id="GO:0000139">
    <property type="term" value="C:Golgi membrane"/>
    <property type="evidence" value="ECO:0007669"/>
    <property type="project" value="UniProtKB-SubCell"/>
</dbReference>
<evidence type="ECO:0000256" key="4">
    <source>
        <dbReference type="ARBA" id="ARBA00023034"/>
    </source>
</evidence>
<reference evidence="8 11" key="2">
    <citation type="journal article" date="2014" name="BMC Genomics">
        <title>An improved genome release (version Mt4.0) for the model legume Medicago truncatula.</title>
        <authorList>
            <person name="Tang H."/>
            <person name="Krishnakumar V."/>
            <person name="Bidwell S."/>
            <person name="Rosen B."/>
            <person name="Chan A."/>
            <person name="Zhou S."/>
            <person name="Gentzbittel L."/>
            <person name="Childs K.L."/>
            <person name="Yandell M."/>
            <person name="Gundlach H."/>
            <person name="Mayer K.F."/>
            <person name="Schwartz D.C."/>
            <person name="Town C.D."/>
        </authorList>
    </citation>
    <scope>GENOME REANNOTATION</scope>
    <source>
        <strain evidence="10 11">cv. Jemalong A17</strain>
    </source>
</reference>
<reference evidence="8 11" key="1">
    <citation type="journal article" date="2011" name="Nature">
        <title>The Medicago genome provides insight into the evolution of rhizobial symbioses.</title>
        <authorList>
            <person name="Young N.D."/>
            <person name="Debelle F."/>
            <person name="Oldroyd G.E."/>
            <person name="Geurts R."/>
            <person name="Cannon S.B."/>
            <person name="Udvardi M.K."/>
            <person name="Benedito V.A."/>
            <person name="Mayer K.F."/>
            <person name="Gouzy J."/>
            <person name="Schoof H."/>
            <person name="Van de Peer Y."/>
            <person name="Proost S."/>
            <person name="Cook D.R."/>
            <person name="Meyers B.C."/>
            <person name="Spannagl M."/>
            <person name="Cheung F."/>
            <person name="De Mita S."/>
            <person name="Krishnakumar V."/>
            <person name="Gundlach H."/>
            <person name="Zhou S."/>
            <person name="Mudge J."/>
            <person name="Bharti A.K."/>
            <person name="Murray J.D."/>
            <person name="Naoumkina M.A."/>
            <person name="Rosen B."/>
            <person name="Silverstein K.A."/>
            <person name="Tang H."/>
            <person name="Rombauts S."/>
            <person name="Zhao P.X."/>
            <person name="Zhou P."/>
            <person name="Barbe V."/>
            <person name="Bardou P."/>
            <person name="Bechner M."/>
            <person name="Bellec A."/>
            <person name="Berger A."/>
            <person name="Berges H."/>
            <person name="Bidwell S."/>
            <person name="Bisseling T."/>
            <person name="Choisne N."/>
            <person name="Couloux A."/>
            <person name="Denny R."/>
            <person name="Deshpande S."/>
            <person name="Dai X."/>
            <person name="Doyle J.J."/>
            <person name="Dudez A.M."/>
            <person name="Farmer A.D."/>
            <person name="Fouteau S."/>
            <person name="Franken C."/>
            <person name="Gibelin C."/>
            <person name="Gish J."/>
            <person name="Goldstein S."/>
            <person name="Gonzalez A.J."/>
            <person name="Green P.J."/>
            <person name="Hallab A."/>
            <person name="Hartog M."/>
            <person name="Hua A."/>
            <person name="Humphray S.J."/>
            <person name="Jeong D.H."/>
            <person name="Jing Y."/>
            <person name="Jocker A."/>
            <person name="Kenton S.M."/>
            <person name="Kim D.J."/>
            <person name="Klee K."/>
            <person name="Lai H."/>
            <person name="Lang C."/>
            <person name="Lin S."/>
            <person name="Macmil S.L."/>
            <person name="Magdelenat G."/>
            <person name="Matthews L."/>
            <person name="McCorrison J."/>
            <person name="Monaghan E.L."/>
            <person name="Mun J.H."/>
            <person name="Najar F.Z."/>
            <person name="Nicholson C."/>
            <person name="Noirot C."/>
            <person name="O'Bleness M."/>
            <person name="Paule C.R."/>
            <person name="Poulain J."/>
            <person name="Prion F."/>
            <person name="Qin B."/>
            <person name="Qu C."/>
            <person name="Retzel E.F."/>
            <person name="Riddle C."/>
            <person name="Sallet E."/>
            <person name="Samain S."/>
            <person name="Samson N."/>
            <person name="Sanders I."/>
            <person name="Saurat O."/>
            <person name="Scarpelli C."/>
            <person name="Schiex T."/>
            <person name="Segurens B."/>
            <person name="Severin A.J."/>
            <person name="Sherrier D.J."/>
            <person name="Shi R."/>
            <person name="Sims S."/>
            <person name="Singer S.R."/>
            <person name="Sinharoy S."/>
            <person name="Sterck L."/>
            <person name="Viollet A."/>
            <person name="Wang B.B."/>
            <person name="Wang K."/>
            <person name="Wang M."/>
            <person name="Wang X."/>
            <person name="Warfsmann J."/>
            <person name="Weissenbach J."/>
            <person name="White D.D."/>
            <person name="White J.D."/>
            <person name="Wiley G.B."/>
            <person name="Wincker P."/>
            <person name="Xing Y."/>
            <person name="Yang L."/>
            <person name="Yao Z."/>
            <person name="Ying F."/>
            <person name="Zhai J."/>
            <person name="Zhou L."/>
            <person name="Zuber A."/>
            <person name="Denarie J."/>
            <person name="Dixon R.A."/>
            <person name="May G.D."/>
            <person name="Schwartz D.C."/>
            <person name="Rogers J."/>
            <person name="Quetier F."/>
            <person name="Town C.D."/>
            <person name="Roe B.A."/>
        </authorList>
    </citation>
    <scope>NUCLEOTIDE SEQUENCE [LARGE SCALE GENOMIC DNA]</scope>
    <source>
        <strain evidence="8">A17</strain>
        <strain evidence="10 11">cv. Jemalong A17</strain>
    </source>
</reference>
<reference evidence="12" key="4">
    <citation type="journal article" date="2018" name="Nat. Plants">
        <title>Whole-genome landscape of Medicago truncatula symbiotic genes.</title>
        <authorList>
            <person name="Pecrix Y."/>
            <person name="Staton S.E."/>
            <person name="Sallet E."/>
            <person name="Lelandais-Briere C."/>
            <person name="Moreau S."/>
            <person name="Carrere S."/>
            <person name="Blein T."/>
            <person name="Jardinaud M.F."/>
            <person name="Latrasse D."/>
            <person name="Zouine M."/>
            <person name="Zahm M."/>
            <person name="Kreplak J."/>
            <person name="Mayjonade B."/>
            <person name="Satge C."/>
            <person name="Perez M."/>
            <person name="Cauet S."/>
            <person name="Marande W."/>
            <person name="Chantry-Darmon C."/>
            <person name="Lopez-Roques C."/>
            <person name="Bouchez O."/>
            <person name="Berard A."/>
            <person name="Debelle F."/>
            <person name="Munos S."/>
            <person name="Bendahmane A."/>
            <person name="Berges H."/>
            <person name="Niebel A."/>
            <person name="Buitink J."/>
            <person name="Frugier F."/>
            <person name="Benhamed M."/>
            <person name="Crespi M."/>
            <person name="Gouzy J."/>
            <person name="Gamas P."/>
        </authorList>
    </citation>
    <scope>NUCLEOTIDE SEQUENCE [LARGE SCALE GENOMIC DNA]</scope>
    <source>
        <strain evidence="12">cv. Jemalong A17</strain>
    </source>
</reference>
<evidence type="ECO:0000313" key="10">
    <source>
        <dbReference type="EnsemblPlants" id="AES89170"/>
    </source>
</evidence>
<dbReference type="Pfam" id="PF00650">
    <property type="entry name" value="CRAL_TRIO"/>
    <property type="match status" value="1"/>
</dbReference>
<reference evidence="9" key="5">
    <citation type="journal article" date="2018" name="Nat. Plants">
        <title>Whole-genome landscape of Medicago truncatula symbiotic genes.</title>
        <authorList>
            <person name="Pecrix Y."/>
            <person name="Gamas P."/>
            <person name="Carrere S."/>
        </authorList>
    </citation>
    <scope>NUCLEOTIDE SEQUENCE</scope>
    <source>
        <tissue evidence="9">Leaves</tissue>
    </source>
</reference>
<dbReference type="GO" id="GO:0008526">
    <property type="term" value="F:phosphatidylinositol transfer activity"/>
    <property type="evidence" value="ECO:0000318"/>
    <property type="project" value="GO_Central"/>
</dbReference>
<dbReference type="SMART" id="SM01100">
    <property type="entry name" value="CRAL_TRIO_N"/>
    <property type="match status" value="1"/>
</dbReference>
<dbReference type="SUPFAM" id="SSF52087">
    <property type="entry name" value="CRAL/TRIO domain"/>
    <property type="match status" value="1"/>
</dbReference>
<dbReference type="ExpressionAtlas" id="G7JHG0">
    <property type="expression patterns" value="differential"/>
</dbReference>
<keyword evidence="11" id="KW-1185">Reference proteome</keyword>
<evidence type="ECO:0000313" key="12">
    <source>
        <dbReference type="Proteomes" id="UP000265566"/>
    </source>
</evidence>
<comment type="subcellular location">
    <subcellularLocation>
        <location evidence="1">Cell membrane</location>
        <topology evidence="1">Peripheral membrane protein</topology>
    </subcellularLocation>
    <subcellularLocation>
        <location evidence="2">Golgi apparatus membrane</location>
        <topology evidence="2">Peripheral membrane protein</topology>
    </subcellularLocation>
</comment>
<evidence type="ECO:0000256" key="6">
    <source>
        <dbReference type="SAM" id="MobiDB-lite"/>
    </source>
</evidence>
<dbReference type="AlphaFoldDB" id="G7JHG0"/>
<sequence>MEDPLQSRDSVTFSSSGSDENRKERRSDFKKKLLNAFSKFKHSFKKKRVDELQAVNVVPAVVDAFRKLLIMDELLPQKHDDYHMMLRFLKARKFDIGKAKHMWADMLEWRKEFGADTIMEDFEFNELNEVIKYNPHGYHGVDKEGRPVFIERFEKLDRNKLMQVTTIDRYVKYHAQRCEEMHAIKFPACTIASKRHIDSSITILDLQGIGFCNLEEADREIMKRFLKILIDNYPQTGGQSFIINVGLELRSLRSICEYFMDPKVASKVHVIGDRYQRKLLKVIDASELPTFLGGTCTCANQGGCLRSDKGPWNNPEILKVKGSDTLTAESSSEAEDNVIAVCEEDPMASALEKLPSEQGKLLTELKMDMDHIKEGLSEQINELLSEFKKKTLS</sequence>
<dbReference type="InterPro" id="IPR011074">
    <property type="entry name" value="CRAL/TRIO_N_dom"/>
</dbReference>
<organism evidence="8 11">
    <name type="scientific">Medicago truncatula</name>
    <name type="common">Barrel medic</name>
    <name type="synonym">Medicago tribuloides</name>
    <dbReference type="NCBI Taxonomy" id="3880"/>
    <lineage>
        <taxon>Eukaryota</taxon>
        <taxon>Viridiplantae</taxon>
        <taxon>Streptophyta</taxon>
        <taxon>Embryophyta</taxon>
        <taxon>Tracheophyta</taxon>
        <taxon>Spermatophyta</taxon>
        <taxon>Magnoliopsida</taxon>
        <taxon>eudicotyledons</taxon>
        <taxon>Gunneridae</taxon>
        <taxon>Pentapetalae</taxon>
        <taxon>rosids</taxon>
        <taxon>fabids</taxon>
        <taxon>Fabales</taxon>
        <taxon>Fabaceae</taxon>
        <taxon>Papilionoideae</taxon>
        <taxon>50 kb inversion clade</taxon>
        <taxon>NPAAA clade</taxon>
        <taxon>Hologalegina</taxon>
        <taxon>IRL clade</taxon>
        <taxon>Trifolieae</taxon>
        <taxon>Medicago</taxon>
    </lineage>
</organism>
<dbReference type="HOGENOM" id="CLU_014001_0_0_1"/>
<dbReference type="GO" id="GO:0006892">
    <property type="term" value="P:post-Golgi vesicle-mediated transport"/>
    <property type="evidence" value="ECO:0000318"/>
    <property type="project" value="GO_Central"/>
</dbReference>
<evidence type="ECO:0000256" key="1">
    <source>
        <dbReference type="ARBA" id="ARBA00004202"/>
    </source>
</evidence>
<reference evidence="10" key="3">
    <citation type="submission" date="2015-04" db="UniProtKB">
        <authorList>
            <consortium name="EnsemblPlants"/>
        </authorList>
    </citation>
    <scope>IDENTIFICATION</scope>
    <source>
        <strain evidence="10">cv. Jemalong A17</strain>
    </source>
</reference>
<dbReference type="GO" id="GO:0005886">
    <property type="term" value="C:plasma membrane"/>
    <property type="evidence" value="ECO:0007669"/>
    <property type="project" value="UniProtKB-SubCell"/>
</dbReference>
<feature type="region of interest" description="Disordered" evidence="6">
    <location>
        <begin position="1"/>
        <end position="26"/>
    </location>
</feature>
<dbReference type="PaxDb" id="3880-AES89170"/>
<dbReference type="GO" id="GO:0015031">
    <property type="term" value="P:protein transport"/>
    <property type="evidence" value="ECO:0007669"/>
    <property type="project" value="UniProtKB-KW"/>
</dbReference>
<dbReference type="InterPro" id="IPR001251">
    <property type="entry name" value="CRAL-TRIO_dom"/>
</dbReference>
<feature type="domain" description="CRAL-TRIO" evidence="7">
    <location>
        <begin position="126"/>
        <end position="300"/>
    </location>
</feature>
<evidence type="ECO:0000256" key="3">
    <source>
        <dbReference type="ARBA" id="ARBA00022927"/>
    </source>
</evidence>
<dbReference type="PANTHER" id="PTHR45657:SF5">
    <property type="entry name" value="PHOSPHATIDYLINOSITOL_PHOSPHATIDYLCHOLINE TRANSFER PROTEIN SFH6"/>
    <property type="match status" value="1"/>
</dbReference>
<evidence type="ECO:0000256" key="5">
    <source>
        <dbReference type="ARBA" id="ARBA00038020"/>
    </source>
</evidence>